<dbReference type="Pfam" id="PF00098">
    <property type="entry name" value="zf-CCHC"/>
    <property type="match status" value="1"/>
</dbReference>
<accession>A0A151TR28</accession>
<keyword evidence="4" id="KW-0255">Endonuclease</keyword>
<dbReference type="Proteomes" id="UP000075243">
    <property type="component" value="Chromosome 3"/>
</dbReference>
<keyword evidence="3" id="KW-0540">Nuclease</keyword>
<dbReference type="GO" id="GO:0003964">
    <property type="term" value="F:RNA-directed DNA polymerase activity"/>
    <property type="evidence" value="ECO:0007669"/>
    <property type="project" value="UniProtKB-KW"/>
</dbReference>
<evidence type="ECO:0000313" key="11">
    <source>
        <dbReference type="Proteomes" id="UP000075243"/>
    </source>
</evidence>
<keyword evidence="1" id="KW-0808">Transferase</keyword>
<dbReference type="PROSITE" id="PS50158">
    <property type="entry name" value="ZF_CCHC"/>
    <property type="match status" value="1"/>
</dbReference>
<keyword evidence="6" id="KW-0695">RNA-directed DNA polymerase</keyword>
<keyword evidence="11" id="KW-1185">Reference proteome</keyword>
<protein>
    <submittedName>
        <fullName evidence="10">Polyprotein</fullName>
    </submittedName>
</protein>
<dbReference type="PANTHER" id="PTHR48435:SF1">
    <property type="entry name" value="POLYPROTEIN"/>
    <property type="match status" value="1"/>
</dbReference>
<dbReference type="Gramene" id="C.cajan_08446.t">
    <property type="protein sequence ID" value="C.cajan_08446.t"/>
    <property type="gene ID" value="C.cajan_08446"/>
</dbReference>
<dbReference type="Pfam" id="PF17917">
    <property type="entry name" value="RT_RNaseH"/>
    <property type="match status" value="1"/>
</dbReference>
<evidence type="ECO:0000256" key="7">
    <source>
        <dbReference type="PROSITE-ProRule" id="PRU00047"/>
    </source>
</evidence>
<dbReference type="Gene3D" id="4.10.60.10">
    <property type="entry name" value="Zinc finger, CCHC-type"/>
    <property type="match status" value="1"/>
</dbReference>
<evidence type="ECO:0000256" key="3">
    <source>
        <dbReference type="ARBA" id="ARBA00022722"/>
    </source>
</evidence>
<dbReference type="SMART" id="SM00343">
    <property type="entry name" value="ZnF_C2HC"/>
    <property type="match status" value="1"/>
</dbReference>
<evidence type="ECO:0000256" key="4">
    <source>
        <dbReference type="ARBA" id="ARBA00022759"/>
    </source>
</evidence>
<dbReference type="GO" id="GO:0016787">
    <property type="term" value="F:hydrolase activity"/>
    <property type="evidence" value="ECO:0007669"/>
    <property type="project" value="UniProtKB-KW"/>
</dbReference>
<dbReference type="SUPFAM" id="SSF56672">
    <property type="entry name" value="DNA/RNA polymerases"/>
    <property type="match status" value="1"/>
</dbReference>
<keyword evidence="7" id="KW-0862">Zinc</keyword>
<dbReference type="SUPFAM" id="SSF57756">
    <property type="entry name" value="Retrovirus zinc finger-like domains"/>
    <property type="match status" value="1"/>
</dbReference>
<gene>
    <name evidence="10" type="ORF">KK1_008694</name>
</gene>
<evidence type="ECO:0000259" key="9">
    <source>
        <dbReference type="PROSITE" id="PS50158"/>
    </source>
</evidence>
<feature type="domain" description="CCHC-type" evidence="9">
    <location>
        <begin position="284"/>
        <end position="300"/>
    </location>
</feature>
<evidence type="ECO:0000256" key="1">
    <source>
        <dbReference type="ARBA" id="ARBA00022679"/>
    </source>
</evidence>
<evidence type="ECO:0000256" key="8">
    <source>
        <dbReference type="SAM" id="MobiDB-lite"/>
    </source>
</evidence>
<dbReference type="CDD" id="cd09274">
    <property type="entry name" value="RNase_HI_RT_Ty3"/>
    <property type="match status" value="1"/>
</dbReference>
<dbReference type="InterPro" id="IPR036875">
    <property type="entry name" value="Znf_CCHC_sf"/>
</dbReference>
<evidence type="ECO:0000256" key="2">
    <source>
        <dbReference type="ARBA" id="ARBA00022695"/>
    </source>
</evidence>
<sequence>MASSTGPDPIYESPDESPRQRPRNGVAKPTSGPWFTLDDVEPSQWRSRLIEFGVWLDTKFMKGDAEPYKIIEEFGCRMTGILKEWYANLGPVRQNTFHDLGNTAAVLGAIHEEFIGDGVLTDRKIRQEFFEMKSCSLKMKDLDKHYLRMVKRFYLLNGLNNPSLKSTYVSSLPAEIQPELARMAVAVNKDFTALTMGRMTQEAVDKLCRQHEYFSNMLRDKGKYARACRKPFLEIKCKDKDRCHCSKKKFKGKKFKSHFKKRKHKKPYRFFRKKETRGRNPGQRCYICGKTGHFAKSCPNKAHKSIKMITLLHLDDRDEVESLYSEQSFADEDTVFALQESFSDDSVFAVDQIDNITTVAPPHPNVEIEILPSKYEKPIKVIGFLDTGAQKTMMNPEILSPHFWKKETTYFIAADGKTFKTEVISQAPVGIRLFPPALKIPGNGKRIIQTDASDHYWGVVFIEEMEGKKFYCGYASGQFKEAEKHYYTTYKEALAVKNGIKKFDFHLRGLHFEVQMDNSSFPKILDFKNKLPPEPQILRLKDWFSRYDFTIKHIKRKHNLIPDFLSRPQKLVFIISSSHSFPLIFMVKPLPNIAKTRKLYPPGLDPKSPEEIIQFAKAHYYYYLHETLRYKIVPPTMFDPTEEHPIIFELLCEIGWDLCEPTLWVIWCKTVQHPIPIALRTQSAYDILINPDKDNYLFWTLLEWFSPLPWWRRELKRILNFQRNQKGKTREQCESLTSIAIISRPYFQKLTGQLWSKNKAYFWGTFETYPPDQSYRTQLINHLKETRIH</sequence>
<dbReference type="GO" id="GO:0008270">
    <property type="term" value="F:zinc ion binding"/>
    <property type="evidence" value="ECO:0007669"/>
    <property type="project" value="UniProtKB-KW"/>
</dbReference>
<organism evidence="10 11">
    <name type="scientific">Cajanus cajan</name>
    <name type="common">Pigeon pea</name>
    <name type="synonym">Cajanus indicus</name>
    <dbReference type="NCBI Taxonomy" id="3821"/>
    <lineage>
        <taxon>Eukaryota</taxon>
        <taxon>Viridiplantae</taxon>
        <taxon>Streptophyta</taxon>
        <taxon>Embryophyta</taxon>
        <taxon>Tracheophyta</taxon>
        <taxon>Spermatophyta</taxon>
        <taxon>Magnoliopsida</taxon>
        <taxon>eudicotyledons</taxon>
        <taxon>Gunneridae</taxon>
        <taxon>Pentapetalae</taxon>
        <taxon>rosids</taxon>
        <taxon>fabids</taxon>
        <taxon>Fabales</taxon>
        <taxon>Fabaceae</taxon>
        <taxon>Papilionoideae</taxon>
        <taxon>50 kb inversion clade</taxon>
        <taxon>NPAAA clade</taxon>
        <taxon>indigoferoid/millettioid clade</taxon>
        <taxon>Phaseoleae</taxon>
        <taxon>Cajanus</taxon>
    </lineage>
</organism>
<dbReference type="InterPro" id="IPR053098">
    <property type="entry name" value="Petuviruses_polyprotein"/>
</dbReference>
<dbReference type="InterPro" id="IPR043502">
    <property type="entry name" value="DNA/RNA_pol_sf"/>
</dbReference>
<dbReference type="GO" id="GO:0004519">
    <property type="term" value="F:endonuclease activity"/>
    <property type="evidence" value="ECO:0007669"/>
    <property type="project" value="UniProtKB-KW"/>
</dbReference>
<keyword evidence="7" id="KW-0863">Zinc-finger</keyword>
<dbReference type="InterPro" id="IPR001878">
    <property type="entry name" value="Znf_CCHC"/>
</dbReference>
<dbReference type="GO" id="GO:0003676">
    <property type="term" value="F:nucleic acid binding"/>
    <property type="evidence" value="ECO:0007669"/>
    <property type="project" value="InterPro"/>
</dbReference>
<dbReference type="EMBL" id="CM003605">
    <property type="protein sequence ID" value="KYP69503.1"/>
    <property type="molecule type" value="Genomic_DNA"/>
</dbReference>
<dbReference type="PANTHER" id="PTHR48435">
    <property type="entry name" value="POLYPROTEIN"/>
    <property type="match status" value="1"/>
</dbReference>
<name>A0A151TR28_CAJCA</name>
<keyword evidence="7" id="KW-0479">Metal-binding</keyword>
<evidence type="ECO:0000313" key="10">
    <source>
        <dbReference type="EMBL" id="KYP69503.1"/>
    </source>
</evidence>
<keyword evidence="5" id="KW-0378">Hydrolase</keyword>
<dbReference type="InterPro" id="IPR041373">
    <property type="entry name" value="RT_RNaseH"/>
</dbReference>
<proteinExistence type="predicted"/>
<reference evidence="10 11" key="1">
    <citation type="journal article" date="2012" name="Nat. Biotechnol.">
        <title>Draft genome sequence of pigeonpea (Cajanus cajan), an orphan legume crop of resource-poor farmers.</title>
        <authorList>
            <person name="Varshney R.K."/>
            <person name="Chen W."/>
            <person name="Li Y."/>
            <person name="Bharti A.K."/>
            <person name="Saxena R.K."/>
            <person name="Schlueter J.A."/>
            <person name="Donoghue M.T."/>
            <person name="Azam S."/>
            <person name="Fan G."/>
            <person name="Whaley A.M."/>
            <person name="Farmer A.D."/>
            <person name="Sheridan J."/>
            <person name="Iwata A."/>
            <person name="Tuteja R."/>
            <person name="Penmetsa R.V."/>
            <person name="Wu W."/>
            <person name="Upadhyaya H.D."/>
            <person name="Yang S.P."/>
            <person name="Shah T."/>
            <person name="Saxena K.B."/>
            <person name="Michael T."/>
            <person name="McCombie W.R."/>
            <person name="Yang B."/>
            <person name="Zhang G."/>
            <person name="Yang H."/>
            <person name="Wang J."/>
            <person name="Spillane C."/>
            <person name="Cook D.R."/>
            <person name="May G.D."/>
            <person name="Xu X."/>
            <person name="Jackson S.A."/>
        </authorList>
    </citation>
    <scope>NUCLEOTIDE SEQUENCE [LARGE SCALE GENOMIC DNA]</scope>
    <source>
        <strain evidence="11">cv. Asha</strain>
    </source>
</reference>
<evidence type="ECO:0000256" key="5">
    <source>
        <dbReference type="ARBA" id="ARBA00022801"/>
    </source>
</evidence>
<feature type="region of interest" description="Disordered" evidence="8">
    <location>
        <begin position="1"/>
        <end position="33"/>
    </location>
</feature>
<dbReference type="AlphaFoldDB" id="A0A151TR28"/>
<keyword evidence="2" id="KW-0548">Nucleotidyltransferase</keyword>
<evidence type="ECO:0000256" key="6">
    <source>
        <dbReference type="ARBA" id="ARBA00022918"/>
    </source>
</evidence>